<proteinExistence type="predicted"/>
<dbReference type="PANTHER" id="PTHR30485:SF2">
    <property type="entry name" value="BLL0597 PROTEIN"/>
    <property type="match status" value="1"/>
</dbReference>
<accession>A0A1M7YM09</accession>
<organism evidence="9 10">
    <name type="scientific">Desulfopila aestuarii DSM 18488</name>
    <dbReference type="NCBI Taxonomy" id="1121416"/>
    <lineage>
        <taxon>Bacteria</taxon>
        <taxon>Pseudomonadati</taxon>
        <taxon>Thermodesulfobacteriota</taxon>
        <taxon>Desulfobulbia</taxon>
        <taxon>Desulfobulbales</taxon>
        <taxon>Desulfocapsaceae</taxon>
        <taxon>Desulfopila</taxon>
    </lineage>
</organism>
<evidence type="ECO:0000256" key="2">
    <source>
        <dbReference type="ARBA" id="ARBA00022475"/>
    </source>
</evidence>
<feature type="transmembrane region" description="Helical" evidence="7">
    <location>
        <begin position="186"/>
        <end position="204"/>
    </location>
</feature>
<evidence type="ECO:0000313" key="9">
    <source>
        <dbReference type="EMBL" id="SHO53638.1"/>
    </source>
</evidence>
<sequence>MIANNHVQVWDQFVRVFHWSLLPLFFVAYITGDDKGPLHRYAGYAVLGLVIARVCWGFLGSKHARFNDFVCSPAKALAYIKNLSTGKSVHFMGHNPAAAWMIILFLANSIVICLSGYAAYATKAEKPSFGFINTSLIVGNAYADDDKHDARKTGKHAKEKEARKDGHSEKDDDDGDSVWSDIHESSAQLMLILIFLHVIGVAVSSKMHNENLVKAMFTGKKSIHQK</sequence>
<keyword evidence="10" id="KW-1185">Reference proteome</keyword>
<dbReference type="GO" id="GO:0022904">
    <property type="term" value="P:respiratory electron transport chain"/>
    <property type="evidence" value="ECO:0007669"/>
    <property type="project" value="InterPro"/>
</dbReference>
<dbReference type="Proteomes" id="UP000184603">
    <property type="component" value="Unassembled WGS sequence"/>
</dbReference>
<dbReference type="GO" id="GO:0009055">
    <property type="term" value="F:electron transfer activity"/>
    <property type="evidence" value="ECO:0007669"/>
    <property type="project" value="InterPro"/>
</dbReference>
<dbReference type="InterPro" id="IPR011577">
    <property type="entry name" value="Cyt_b561_bac/Ni-Hgenase"/>
</dbReference>
<dbReference type="InterPro" id="IPR016174">
    <property type="entry name" value="Di-haem_cyt_TM"/>
</dbReference>
<feature type="transmembrane region" description="Helical" evidence="7">
    <location>
        <begin position="42"/>
        <end position="59"/>
    </location>
</feature>
<dbReference type="EMBL" id="FRFE01000066">
    <property type="protein sequence ID" value="SHO53638.1"/>
    <property type="molecule type" value="Genomic_DNA"/>
</dbReference>
<dbReference type="RefSeq" id="WP_073617200.1">
    <property type="nucleotide sequence ID" value="NZ_FRFE01000066.1"/>
</dbReference>
<keyword evidence="3 7" id="KW-0812">Transmembrane</keyword>
<name>A0A1M7YM09_9BACT</name>
<keyword evidence="5 7" id="KW-0472">Membrane</keyword>
<evidence type="ECO:0000313" key="10">
    <source>
        <dbReference type="Proteomes" id="UP000184603"/>
    </source>
</evidence>
<dbReference type="STRING" id="1121416.SAMN02745220_05238"/>
<feature type="transmembrane region" description="Helical" evidence="7">
    <location>
        <begin position="97"/>
        <end position="120"/>
    </location>
</feature>
<evidence type="ECO:0000256" key="6">
    <source>
        <dbReference type="SAM" id="MobiDB-lite"/>
    </source>
</evidence>
<dbReference type="Gene3D" id="1.20.950.20">
    <property type="entry name" value="Transmembrane di-heme cytochromes, Chain C"/>
    <property type="match status" value="1"/>
</dbReference>
<dbReference type="GO" id="GO:0020037">
    <property type="term" value="F:heme binding"/>
    <property type="evidence" value="ECO:0007669"/>
    <property type="project" value="TreeGrafter"/>
</dbReference>
<gene>
    <name evidence="9" type="ORF">SAMN02745220_05238</name>
</gene>
<keyword evidence="4 7" id="KW-1133">Transmembrane helix</keyword>
<evidence type="ECO:0000256" key="1">
    <source>
        <dbReference type="ARBA" id="ARBA00004651"/>
    </source>
</evidence>
<feature type="compositionally biased region" description="Basic and acidic residues" evidence="6">
    <location>
        <begin position="148"/>
        <end position="170"/>
    </location>
</feature>
<keyword evidence="2" id="KW-1003">Cell membrane</keyword>
<dbReference type="Pfam" id="PF01292">
    <property type="entry name" value="Ni_hydr_CYTB"/>
    <property type="match status" value="1"/>
</dbReference>
<feature type="domain" description="Cytochrome b561 bacterial/Ni-hydrogenase" evidence="8">
    <location>
        <begin position="9"/>
        <end position="219"/>
    </location>
</feature>
<protein>
    <submittedName>
        <fullName evidence="9">Cytochrome b</fullName>
    </submittedName>
</protein>
<evidence type="ECO:0000256" key="7">
    <source>
        <dbReference type="SAM" id="Phobius"/>
    </source>
</evidence>
<dbReference type="AlphaFoldDB" id="A0A1M7YM09"/>
<dbReference type="PANTHER" id="PTHR30485">
    <property type="entry name" value="NI/FE-HYDROGENASE 1 B-TYPE CYTOCHROME SUBUNIT"/>
    <property type="match status" value="1"/>
</dbReference>
<evidence type="ECO:0000256" key="4">
    <source>
        <dbReference type="ARBA" id="ARBA00022989"/>
    </source>
</evidence>
<feature type="region of interest" description="Disordered" evidence="6">
    <location>
        <begin position="148"/>
        <end position="177"/>
    </location>
</feature>
<dbReference type="OrthoDB" id="197262at2"/>
<evidence type="ECO:0000256" key="5">
    <source>
        <dbReference type="ARBA" id="ARBA00023136"/>
    </source>
</evidence>
<dbReference type="InterPro" id="IPR051542">
    <property type="entry name" value="Hydrogenase_cytochrome"/>
</dbReference>
<evidence type="ECO:0000259" key="8">
    <source>
        <dbReference type="Pfam" id="PF01292"/>
    </source>
</evidence>
<evidence type="ECO:0000256" key="3">
    <source>
        <dbReference type="ARBA" id="ARBA00022692"/>
    </source>
</evidence>
<reference evidence="9 10" key="1">
    <citation type="submission" date="2016-12" db="EMBL/GenBank/DDBJ databases">
        <authorList>
            <person name="Song W.-J."/>
            <person name="Kurnit D.M."/>
        </authorList>
    </citation>
    <scope>NUCLEOTIDE SEQUENCE [LARGE SCALE GENOMIC DNA]</scope>
    <source>
        <strain evidence="9 10">DSM 18488</strain>
    </source>
</reference>
<dbReference type="GO" id="GO:0005886">
    <property type="term" value="C:plasma membrane"/>
    <property type="evidence" value="ECO:0007669"/>
    <property type="project" value="UniProtKB-SubCell"/>
</dbReference>
<feature type="transmembrane region" description="Helical" evidence="7">
    <location>
        <begin position="12"/>
        <end position="30"/>
    </location>
</feature>
<dbReference type="SUPFAM" id="SSF81342">
    <property type="entry name" value="Transmembrane di-heme cytochromes"/>
    <property type="match status" value="1"/>
</dbReference>
<comment type="subcellular location">
    <subcellularLocation>
        <location evidence="1">Cell membrane</location>
        <topology evidence="1">Multi-pass membrane protein</topology>
    </subcellularLocation>
</comment>